<keyword evidence="4" id="KW-0238">DNA-binding</keyword>
<gene>
    <name evidence="9" type="ORF">KC729_18870</name>
</gene>
<feature type="region of interest" description="Disordered" evidence="6">
    <location>
        <begin position="160"/>
        <end position="202"/>
    </location>
</feature>
<feature type="domain" description="Transposase IS4-like" evidence="7">
    <location>
        <begin position="208"/>
        <end position="352"/>
    </location>
</feature>
<dbReference type="NCBIfam" id="NF033581">
    <property type="entry name" value="transpos_IS5_4"/>
    <property type="match status" value="1"/>
</dbReference>
<name>A0A956M2S3_UNCEI</name>
<proteinExistence type="inferred from homology"/>
<keyword evidence="3" id="KW-0815">Transposition</keyword>
<evidence type="ECO:0000256" key="1">
    <source>
        <dbReference type="ARBA" id="ARBA00003544"/>
    </source>
</evidence>
<keyword evidence="5" id="KW-0233">DNA recombination</keyword>
<dbReference type="EMBL" id="JAGQHR010000829">
    <property type="protein sequence ID" value="MCA9729753.1"/>
    <property type="molecule type" value="Genomic_DNA"/>
</dbReference>
<dbReference type="GO" id="GO:0006313">
    <property type="term" value="P:DNA transposition"/>
    <property type="evidence" value="ECO:0007669"/>
    <property type="project" value="InterPro"/>
</dbReference>
<dbReference type="InterPro" id="IPR002559">
    <property type="entry name" value="Transposase_11"/>
</dbReference>
<feature type="domain" description="Transposase InsH N-terminal" evidence="8">
    <location>
        <begin position="16"/>
        <end position="114"/>
    </location>
</feature>
<evidence type="ECO:0000256" key="2">
    <source>
        <dbReference type="ARBA" id="ARBA00010075"/>
    </source>
</evidence>
<dbReference type="PANTHER" id="PTHR35604">
    <property type="entry name" value="TRANSPOSASE INSH FOR INSERTION SEQUENCE ELEMENT IS5A-RELATED"/>
    <property type="match status" value="1"/>
</dbReference>
<feature type="compositionally biased region" description="Basic and acidic residues" evidence="6">
    <location>
        <begin position="180"/>
        <end position="202"/>
    </location>
</feature>
<dbReference type="InterPro" id="IPR008490">
    <property type="entry name" value="Transposase_InsH_N"/>
</dbReference>
<dbReference type="Proteomes" id="UP000697710">
    <property type="component" value="Unassembled WGS sequence"/>
</dbReference>
<dbReference type="InterPro" id="IPR047959">
    <property type="entry name" value="Transpos_IS5"/>
</dbReference>
<evidence type="ECO:0000313" key="9">
    <source>
        <dbReference type="EMBL" id="MCA9729753.1"/>
    </source>
</evidence>
<evidence type="ECO:0000256" key="5">
    <source>
        <dbReference type="ARBA" id="ARBA00023172"/>
    </source>
</evidence>
<evidence type="ECO:0000256" key="4">
    <source>
        <dbReference type="ARBA" id="ARBA00023125"/>
    </source>
</evidence>
<dbReference type="GO" id="GO:0003677">
    <property type="term" value="F:DNA binding"/>
    <property type="evidence" value="ECO:0007669"/>
    <property type="project" value="UniProtKB-KW"/>
</dbReference>
<evidence type="ECO:0000256" key="6">
    <source>
        <dbReference type="SAM" id="MobiDB-lite"/>
    </source>
</evidence>
<dbReference type="AlphaFoldDB" id="A0A956M2S3"/>
<accession>A0A956M2S3</accession>
<dbReference type="GO" id="GO:0004803">
    <property type="term" value="F:transposase activity"/>
    <property type="evidence" value="ECO:0007669"/>
    <property type="project" value="InterPro"/>
</dbReference>
<organism evidence="9 10">
    <name type="scientific">Eiseniibacteriota bacterium</name>
    <dbReference type="NCBI Taxonomy" id="2212470"/>
    <lineage>
        <taxon>Bacteria</taxon>
        <taxon>Candidatus Eiseniibacteriota</taxon>
    </lineage>
</organism>
<evidence type="ECO:0000256" key="3">
    <source>
        <dbReference type="ARBA" id="ARBA00022578"/>
    </source>
</evidence>
<evidence type="ECO:0000313" key="10">
    <source>
        <dbReference type="Proteomes" id="UP000697710"/>
    </source>
</evidence>
<evidence type="ECO:0000259" key="7">
    <source>
        <dbReference type="Pfam" id="PF01609"/>
    </source>
</evidence>
<comment type="function">
    <text evidence="1">Involved in the transposition of the insertion sequence IS5.</text>
</comment>
<sequence length="364" mass="41122">MRGDDDRQDRMWSIVSLDSRVPQDHPLRPIRVIVDQALQEMSPDFDRIYSKTGRPSIAPERLLRALLLQIFFTIRSERMLMQQLDYNLLFRWFVGLAADDRIWDPTVFTKNRDRLLEGDIAQVFFERVLAQAKAQHLLSTEHFTVDGTLVEAWASQKSFQKKGSSKKGGPGSGRGSNPDVDFRGEKRTNDTHESKTDPESRLFRKGNHVGAILCYQGHVLMENRNGLVVSGDLTIATGTAEREAAVDMVGSLGKRGRKTVAGDKGYDTAEFVADLREQGATPHVAQNTSGRRSAIDSRTTRHAGYATSQRRRKFVEQIFGWTKTVGGLRKTRHRGLHRVGWTFLLTLAAYNITRLRNLTWTAPA</sequence>
<reference evidence="9" key="1">
    <citation type="submission" date="2020-04" db="EMBL/GenBank/DDBJ databases">
        <authorList>
            <person name="Zhang T."/>
        </authorList>
    </citation>
    <scope>NUCLEOTIDE SEQUENCE</scope>
    <source>
        <strain evidence="9">HKST-UBA01</strain>
    </source>
</reference>
<dbReference type="PANTHER" id="PTHR35604:SF2">
    <property type="entry name" value="TRANSPOSASE INSH FOR INSERTION SEQUENCE ELEMENT IS5A-RELATED"/>
    <property type="match status" value="1"/>
</dbReference>
<dbReference type="Pfam" id="PF01609">
    <property type="entry name" value="DDE_Tnp_1"/>
    <property type="match status" value="1"/>
</dbReference>
<comment type="caution">
    <text evidence="9">The sequence shown here is derived from an EMBL/GenBank/DDBJ whole genome shotgun (WGS) entry which is preliminary data.</text>
</comment>
<reference evidence="9" key="2">
    <citation type="journal article" date="2021" name="Microbiome">
        <title>Successional dynamics and alternative stable states in a saline activated sludge microbial community over 9 years.</title>
        <authorList>
            <person name="Wang Y."/>
            <person name="Ye J."/>
            <person name="Ju F."/>
            <person name="Liu L."/>
            <person name="Boyd J.A."/>
            <person name="Deng Y."/>
            <person name="Parks D.H."/>
            <person name="Jiang X."/>
            <person name="Yin X."/>
            <person name="Woodcroft B.J."/>
            <person name="Tyson G.W."/>
            <person name="Hugenholtz P."/>
            <person name="Polz M.F."/>
            <person name="Zhang T."/>
        </authorList>
    </citation>
    <scope>NUCLEOTIDE SEQUENCE</scope>
    <source>
        <strain evidence="9">HKST-UBA01</strain>
    </source>
</reference>
<dbReference type="Pfam" id="PF05598">
    <property type="entry name" value="DUF772"/>
    <property type="match status" value="1"/>
</dbReference>
<protein>
    <submittedName>
        <fullName evidence="9">IS5 family transposase</fullName>
    </submittedName>
</protein>
<evidence type="ECO:0000259" key="8">
    <source>
        <dbReference type="Pfam" id="PF05598"/>
    </source>
</evidence>
<comment type="similarity">
    <text evidence="2">Belongs to the transposase 11 family.</text>
</comment>
<feature type="region of interest" description="Disordered" evidence="6">
    <location>
        <begin position="283"/>
        <end position="306"/>
    </location>
</feature>